<evidence type="ECO:0000313" key="7">
    <source>
        <dbReference type="Proteomes" id="UP000031465"/>
    </source>
</evidence>
<dbReference type="InterPro" id="IPR017453">
    <property type="entry name" value="GCV_H_sub"/>
</dbReference>
<dbReference type="CDD" id="cd06848">
    <property type="entry name" value="GCS_H"/>
    <property type="match status" value="1"/>
</dbReference>
<dbReference type="GO" id="GO:0019464">
    <property type="term" value="P:glycine decarboxylation via glycine cleavage system"/>
    <property type="evidence" value="ECO:0007669"/>
    <property type="project" value="UniProtKB-UniRule"/>
</dbReference>
<gene>
    <name evidence="3 6" type="primary">gcvH</name>
    <name evidence="6" type="ORF">DB44_AV00200</name>
</gene>
<name>A0A0C1K346_9BACT</name>
<evidence type="ECO:0000256" key="4">
    <source>
        <dbReference type="PIRSR" id="PIRSR617453-50"/>
    </source>
</evidence>
<evidence type="ECO:0000259" key="5">
    <source>
        <dbReference type="PROSITE" id="PS50968"/>
    </source>
</evidence>
<accession>A0A0C1K346</accession>
<comment type="cofactor">
    <cofactor evidence="3">
        <name>(R)-lipoate</name>
        <dbReference type="ChEBI" id="CHEBI:83088"/>
    </cofactor>
    <text evidence="3">Binds 1 lipoyl cofactor covalently.</text>
</comment>
<evidence type="ECO:0000256" key="1">
    <source>
        <dbReference type="ARBA" id="ARBA00009249"/>
    </source>
</evidence>
<dbReference type="InterPro" id="IPR002930">
    <property type="entry name" value="GCV_H"/>
</dbReference>
<dbReference type="InterPro" id="IPR000089">
    <property type="entry name" value="Biotin_lipoyl"/>
</dbReference>
<organism evidence="6 7">
    <name type="scientific">Candidatus Protochlamydia amoebophila</name>
    <dbReference type="NCBI Taxonomy" id="362787"/>
    <lineage>
        <taxon>Bacteria</taxon>
        <taxon>Pseudomonadati</taxon>
        <taxon>Chlamydiota</taxon>
        <taxon>Chlamydiia</taxon>
        <taxon>Parachlamydiales</taxon>
        <taxon>Parachlamydiaceae</taxon>
        <taxon>Candidatus Protochlamydia</taxon>
    </lineage>
</organism>
<dbReference type="GO" id="GO:0005960">
    <property type="term" value="C:glycine cleavage complex"/>
    <property type="evidence" value="ECO:0007669"/>
    <property type="project" value="InterPro"/>
</dbReference>
<dbReference type="PANTHER" id="PTHR11715">
    <property type="entry name" value="GLYCINE CLEAVAGE SYSTEM H PROTEIN"/>
    <property type="match status" value="1"/>
</dbReference>
<comment type="similarity">
    <text evidence="1 3">Belongs to the GcvH family.</text>
</comment>
<comment type="function">
    <text evidence="3">The glycine cleavage system catalyzes the degradation of glycine. The H protein shuttles the methylamine group of glycine from the P protein to the T protein.</text>
</comment>
<comment type="subunit">
    <text evidence="3">The glycine cleavage system is composed of four proteins: P, T, L and H.</text>
</comment>
<dbReference type="EMBL" id="JSAN01000020">
    <property type="protein sequence ID" value="KIC73757.1"/>
    <property type="molecule type" value="Genomic_DNA"/>
</dbReference>
<dbReference type="RefSeq" id="WP_039356420.1">
    <property type="nucleotide sequence ID" value="NZ_JSAN01000020.1"/>
</dbReference>
<dbReference type="NCBIfam" id="NF002270">
    <property type="entry name" value="PRK01202.1"/>
    <property type="match status" value="1"/>
</dbReference>
<comment type="caution">
    <text evidence="6">The sequence shown here is derived from an EMBL/GenBank/DDBJ whole genome shotgun (WGS) entry which is preliminary data.</text>
</comment>
<sequence length="122" mass="13598">MKYTDSHEWVVLESPDVARIGVTQFAQKELGDIVYVELPTLHKKVTAGQEVVVLESTKAAADVYSPVSGEIIEVNQSLSTQPELINQSSEKEGWLFKLRLSNSSELDLLMDEKDYRAMLNGA</sequence>
<feature type="domain" description="Lipoyl-binding" evidence="5">
    <location>
        <begin position="17"/>
        <end position="99"/>
    </location>
</feature>
<evidence type="ECO:0000313" key="6">
    <source>
        <dbReference type="EMBL" id="KIC73757.1"/>
    </source>
</evidence>
<dbReference type="Pfam" id="PF01597">
    <property type="entry name" value="GCV_H"/>
    <property type="match status" value="1"/>
</dbReference>
<dbReference type="GO" id="GO:0009249">
    <property type="term" value="P:protein lipoylation"/>
    <property type="evidence" value="ECO:0007669"/>
    <property type="project" value="TreeGrafter"/>
</dbReference>
<dbReference type="PATRIC" id="fig|362787.3.peg.316"/>
<feature type="modified residue" description="N6-lipoyllysine" evidence="3 4">
    <location>
        <position position="58"/>
    </location>
</feature>
<dbReference type="HAMAP" id="MF_00272">
    <property type="entry name" value="GcvH"/>
    <property type="match status" value="1"/>
</dbReference>
<dbReference type="PANTHER" id="PTHR11715:SF3">
    <property type="entry name" value="GLYCINE CLEAVAGE SYSTEM H PROTEIN-RELATED"/>
    <property type="match status" value="1"/>
</dbReference>
<protein>
    <recommendedName>
        <fullName evidence="3">Glycine cleavage system H protein</fullName>
    </recommendedName>
</protein>
<dbReference type="AlphaFoldDB" id="A0A0C1K346"/>
<dbReference type="PROSITE" id="PS50968">
    <property type="entry name" value="BIOTINYL_LIPOYL"/>
    <property type="match status" value="1"/>
</dbReference>
<dbReference type="NCBIfam" id="TIGR00527">
    <property type="entry name" value="gcvH"/>
    <property type="match status" value="1"/>
</dbReference>
<dbReference type="SUPFAM" id="SSF51230">
    <property type="entry name" value="Single hybrid motif"/>
    <property type="match status" value="1"/>
</dbReference>
<proteinExistence type="inferred from homology"/>
<evidence type="ECO:0000256" key="3">
    <source>
        <dbReference type="HAMAP-Rule" id="MF_00272"/>
    </source>
</evidence>
<evidence type="ECO:0000256" key="2">
    <source>
        <dbReference type="ARBA" id="ARBA00022823"/>
    </source>
</evidence>
<dbReference type="GO" id="GO:0005737">
    <property type="term" value="C:cytoplasm"/>
    <property type="evidence" value="ECO:0007669"/>
    <property type="project" value="TreeGrafter"/>
</dbReference>
<dbReference type="InterPro" id="IPR011053">
    <property type="entry name" value="Single_hybrid_motif"/>
</dbReference>
<dbReference type="InterPro" id="IPR033753">
    <property type="entry name" value="GCV_H/Fam206"/>
</dbReference>
<dbReference type="Gene3D" id="2.40.50.100">
    <property type="match status" value="1"/>
</dbReference>
<keyword evidence="2 3" id="KW-0450">Lipoyl</keyword>
<dbReference type="Proteomes" id="UP000031465">
    <property type="component" value="Unassembled WGS sequence"/>
</dbReference>
<reference evidence="6 7" key="1">
    <citation type="journal article" date="2014" name="Mol. Biol. Evol.">
        <title>Massive expansion of Ubiquitination-related gene families within the Chlamydiae.</title>
        <authorList>
            <person name="Domman D."/>
            <person name="Collingro A."/>
            <person name="Lagkouvardos I."/>
            <person name="Gehre L."/>
            <person name="Weinmaier T."/>
            <person name="Rattei T."/>
            <person name="Subtil A."/>
            <person name="Horn M."/>
        </authorList>
    </citation>
    <scope>NUCLEOTIDE SEQUENCE [LARGE SCALE GENOMIC DNA]</scope>
    <source>
        <strain evidence="6 7">EI2</strain>
    </source>
</reference>